<keyword evidence="5" id="KW-0611">Plant defense</keyword>
<dbReference type="SMART" id="SM00369">
    <property type="entry name" value="LRR_TYP"/>
    <property type="match status" value="6"/>
</dbReference>
<keyword evidence="3" id="KW-0677">Repeat</keyword>
<keyword evidence="4" id="KW-0547">Nucleotide-binding</keyword>
<evidence type="ECO:0000313" key="13">
    <source>
        <dbReference type="Proteomes" id="UP000734854"/>
    </source>
</evidence>
<evidence type="ECO:0000259" key="11">
    <source>
        <dbReference type="Pfam" id="PF23598"/>
    </source>
</evidence>
<protein>
    <submittedName>
        <fullName evidence="12">Uncharacterized protein</fullName>
    </submittedName>
</protein>
<evidence type="ECO:0000256" key="5">
    <source>
        <dbReference type="ARBA" id="ARBA00022821"/>
    </source>
</evidence>
<evidence type="ECO:0000256" key="2">
    <source>
        <dbReference type="ARBA" id="ARBA00022614"/>
    </source>
</evidence>
<keyword evidence="13" id="KW-1185">Reference proteome</keyword>
<dbReference type="Pfam" id="PF23598">
    <property type="entry name" value="LRR_14"/>
    <property type="match status" value="3"/>
</dbReference>
<dbReference type="Proteomes" id="UP000734854">
    <property type="component" value="Unassembled WGS sequence"/>
</dbReference>
<organism evidence="12 13">
    <name type="scientific">Zingiber officinale</name>
    <name type="common">Ginger</name>
    <name type="synonym">Amomum zingiber</name>
    <dbReference type="NCBI Taxonomy" id="94328"/>
    <lineage>
        <taxon>Eukaryota</taxon>
        <taxon>Viridiplantae</taxon>
        <taxon>Streptophyta</taxon>
        <taxon>Embryophyta</taxon>
        <taxon>Tracheophyta</taxon>
        <taxon>Spermatophyta</taxon>
        <taxon>Magnoliopsida</taxon>
        <taxon>Liliopsida</taxon>
        <taxon>Zingiberales</taxon>
        <taxon>Zingiberaceae</taxon>
        <taxon>Zingiber</taxon>
    </lineage>
</organism>
<evidence type="ECO:0000256" key="7">
    <source>
        <dbReference type="SAM" id="MobiDB-lite"/>
    </source>
</evidence>
<dbReference type="GO" id="GO:0006952">
    <property type="term" value="P:defense response"/>
    <property type="evidence" value="ECO:0007669"/>
    <property type="project" value="UniProtKB-KW"/>
</dbReference>
<dbReference type="InterPro" id="IPR042197">
    <property type="entry name" value="Apaf_helical"/>
</dbReference>
<sequence length="1042" mass="117000">MKNDSFSRFASKIDDLFRQLAAEMIELSRRPWREVSQEELKDIKATLKNIKGLLYDSGRQIKEDAIKLRLKELQDLVVEVEDFVDDYQYKMFLPQAEFHNKIKQLLSYLYSDPSPGLDGGTMHFPGLDGAAKSCITDSSPGLGGGARSPINPSPELSVEASHSSGHDNLVVRIAGAKHNLLAQLQKSQKFASHLLLVSQENQDSEKLQRVTEFLLAESSSQKSTKDLNYFPEDTIRGRKHYNAFDVTKQIYGRNSDREHIISWLLLGTNSRFSLFEDERSRNKFSAISIVGEAGVGKTVLAKEVYNDPLVCKYFNSRVWLHFTEESDAVSLSKAFFVSITGKSCDGKEPLHLQSVMKETLKGKKLLLVLDDLQDLNPRLWEYLQAPLAGVRMAKFIITSRTELEASKLSGIESYPLGCLPLDLSWDLFQHCAFREDHSSHPPRLVRIGKYIVQKCRGLPIAVKTLGSLLGYQMNRRIWIDVLESELWKLQETENDISPALQLSYYLLPTYLKPCFLYCSLFPRGYKFDKYELVRLWMAQGYIQHEDEDYQSLETVGCNYFHELQMLTIFDRSWDGTFTIHDLLYDVSKYMSNGECSSLPNVKMYKDSGGFLPNDILTMALIESVQGIRALELTCHGDSSIAVTIQEKSLDKLNASSLRELPSDIGKLVNLRYLELSEANIEMLPESICLLRNLQSLIVDYCRNLKKLPHNIGNLFSLCHLGLCGTSIKMLPESVDRLSKLPTLKLDHCKILMELPSSIGKLVNLQHVTVCMTKITKLPESICSLSNLLTLDLAYSNLSELPNDIGNLSNLNYLALSYTNISILPEPLCQLTSLRTLKLNGCTNLSQLPSGIGALKRLSHLVVSGIDIEQLPASVCQLFSLEALEMDGCRRFFSLPDDIGYLTELRQLKLSDTEIQELPESICQLSKLQNLELNGCQRLSKLPESIGDLSELSNLEVTETKIKALPVSFCRLSNLKVLNLNGNLDLQELPGGIENLANLSQLELSEVGIELTKEDTLNCCVLTTCSLGAAVNGAPVQTEKEVN</sequence>
<comment type="similarity">
    <text evidence="1">Belongs to the disease resistance NB-LRR family.</text>
</comment>
<dbReference type="Gene3D" id="1.10.8.430">
    <property type="entry name" value="Helical domain of apoptotic protease-activating factors"/>
    <property type="match status" value="1"/>
</dbReference>
<feature type="domain" description="Disease resistance protein winged helix" evidence="10">
    <location>
        <begin position="520"/>
        <end position="586"/>
    </location>
</feature>
<evidence type="ECO:0000259" key="10">
    <source>
        <dbReference type="Pfam" id="PF23559"/>
    </source>
</evidence>
<dbReference type="InterPro" id="IPR050216">
    <property type="entry name" value="LRR_domain-containing"/>
</dbReference>
<evidence type="ECO:0000256" key="1">
    <source>
        <dbReference type="ARBA" id="ARBA00008894"/>
    </source>
</evidence>
<dbReference type="InterPro" id="IPR041118">
    <property type="entry name" value="Rx_N"/>
</dbReference>
<dbReference type="PRINTS" id="PR00364">
    <property type="entry name" value="DISEASERSIST"/>
</dbReference>
<gene>
    <name evidence="12" type="ORF">ZIOFF_072734</name>
</gene>
<reference evidence="12 13" key="1">
    <citation type="submission" date="2020-08" db="EMBL/GenBank/DDBJ databases">
        <title>Plant Genome Project.</title>
        <authorList>
            <person name="Zhang R.-G."/>
        </authorList>
    </citation>
    <scope>NUCLEOTIDE SEQUENCE [LARGE SCALE GENOMIC DNA]</scope>
    <source>
        <tissue evidence="12">Rhizome</tissue>
    </source>
</reference>
<dbReference type="EMBL" id="JACMSC010000022">
    <property type="protein sequence ID" value="KAG6468163.1"/>
    <property type="molecule type" value="Genomic_DNA"/>
</dbReference>
<feature type="domain" description="Disease resistance N-terminal" evidence="9">
    <location>
        <begin position="37"/>
        <end position="95"/>
    </location>
</feature>
<dbReference type="InterPro" id="IPR058922">
    <property type="entry name" value="WHD_DRP"/>
</dbReference>
<feature type="region of interest" description="Disordered" evidence="7">
    <location>
        <begin position="141"/>
        <end position="161"/>
    </location>
</feature>
<dbReference type="SUPFAM" id="SSF52058">
    <property type="entry name" value="L domain-like"/>
    <property type="match status" value="2"/>
</dbReference>
<dbReference type="GO" id="GO:0005737">
    <property type="term" value="C:cytoplasm"/>
    <property type="evidence" value="ECO:0007669"/>
    <property type="project" value="TreeGrafter"/>
</dbReference>
<feature type="domain" description="Disease resistance R13L4/SHOC-2-like LRR" evidence="11">
    <location>
        <begin position="757"/>
        <end position="838"/>
    </location>
</feature>
<dbReference type="GO" id="GO:0051707">
    <property type="term" value="P:response to other organism"/>
    <property type="evidence" value="ECO:0007669"/>
    <property type="project" value="UniProtKB-ARBA"/>
</dbReference>
<dbReference type="Gene3D" id="3.80.10.10">
    <property type="entry name" value="Ribonuclease Inhibitor"/>
    <property type="match status" value="2"/>
</dbReference>
<dbReference type="InterPro" id="IPR003591">
    <property type="entry name" value="Leu-rich_rpt_typical-subtyp"/>
</dbReference>
<dbReference type="Gene3D" id="1.10.10.10">
    <property type="entry name" value="Winged helix-like DNA-binding domain superfamily/Winged helix DNA-binding domain"/>
    <property type="match status" value="1"/>
</dbReference>
<keyword evidence="2" id="KW-0433">Leucine-rich repeat</keyword>
<dbReference type="Gene3D" id="1.20.5.4130">
    <property type="match status" value="1"/>
</dbReference>
<evidence type="ECO:0000259" key="9">
    <source>
        <dbReference type="Pfam" id="PF18052"/>
    </source>
</evidence>
<dbReference type="AlphaFoldDB" id="A0A8J5ELZ7"/>
<evidence type="ECO:0000256" key="6">
    <source>
        <dbReference type="ARBA" id="ARBA00023786"/>
    </source>
</evidence>
<accession>A0A8J5ELZ7</accession>
<dbReference type="SUPFAM" id="SSF52540">
    <property type="entry name" value="P-loop containing nucleoside triphosphate hydrolases"/>
    <property type="match status" value="1"/>
</dbReference>
<dbReference type="Pfam" id="PF00931">
    <property type="entry name" value="NB-ARC"/>
    <property type="match status" value="1"/>
</dbReference>
<comment type="similarity">
    <text evidence="6">Belongs to the SHOC2 family.</text>
</comment>
<dbReference type="InterPro" id="IPR032675">
    <property type="entry name" value="LRR_dom_sf"/>
</dbReference>
<dbReference type="PANTHER" id="PTHR48051">
    <property type="match status" value="1"/>
</dbReference>
<dbReference type="Pfam" id="PF18052">
    <property type="entry name" value="Rx_N"/>
    <property type="match status" value="1"/>
</dbReference>
<feature type="domain" description="Disease resistance R13L4/SHOC-2-like LRR" evidence="11">
    <location>
        <begin position="936"/>
        <end position="1006"/>
    </location>
</feature>
<proteinExistence type="inferred from homology"/>
<evidence type="ECO:0000256" key="3">
    <source>
        <dbReference type="ARBA" id="ARBA00022737"/>
    </source>
</evidence>
<dbReference type="InterPro" id="IPR027417">
    <property type="entry name" value="P-loop_NTPase"/>
</dbReference>
<dbReference type="Gene3D" id="3.40.50.300">
    <property type="entry name" value="P-loop containing nucleotide triphosphate hydrolases"/>
    <property type="match status" value="1"/>
</dbReference>
<dbReference type="InterPro" id="IPR036388">
    <property type="entry name" value="WH-like_DNA-bd_sf"/>
</dbReference>
<dbReference type="Pfam" id="PF23559">
    <property type="entry name" value="WHD_DRP"/>
    <property type="match status" value="1"/>
</dbReference>
<evidence type="ECO:0000256" key="4">
    <source>
        <dbReference type="ARBA" id="ARBA00022741"/>
    </source>
</evidence>
<evidence type="ECO:0000259" key="8">
    <source>
        <dbReference type="Pfam" id="PF00931"/>
    </source>
</evidence>
<feature type="domain" description="Disease resistance R13L4/SHOC-2-like LRR" evidence="11">
    <location>
        <begin position="618"/>
        <end position="717"/>
    </location>
</feature>
<dbReference type="InterPro" id="IPR055414">
    <property type="entry name" value="LRR_R13L4/SHOC2-like"/>
</dbReference>
<evidence type="ECO:0000313" key="12">
    <source>
        <dbReference type="EMBL" id="KAG6468163.1"/>
    </source>
</evidence>
<dbReference type="GO" id="GO:0043531">
    <property type="term" value="F:ADP binding"/>
    <property type="evidence" value="ECO:0007669"/>
    <property type="project" value="InterPro"/>
</dbReference>
<name>A0A8J5ELZ7_ZINOF</name>
<dbReference type="PANTHER" id="PTHR48051:SF46">
    <property type="entry name" value="LEUCINE RICH REPEAT-CONTAINING DOMAIN PROTEIN"/>
    <property type="match status" value="1"/>
</dbReference>
<dbReference type="InterPro" id="IPR002182">
    <property type="entry name" value="NB-ARC"/>
</dbReference>
<comment type="caution">
    <text evidence="12">The sequence shown here is derived from an EMBL/GenBank/DDBJ whole genome shotgun (WGS) entry which is preliminary data.</text>
</comment>
<feature type="domain" description="NB-ARC" evidence="8">
    <location>
        <begin position="282"/>
        <end position="436"/>
    </location>
</feature>